<dbReference type="AlphaFoldDB" id="A0A6C0H9A7"/>
<organism evidence="1">
    <name type="scientific">viral metagenome</name>
    <dbReference type="NCBI Taxonomy" id="1070528"/>
    <lineage>
        <taxon>unclassified sequences</taxon>
        <taxon>metagenomes</taxon>
        <taxon>organismal metagenomes</taxon>
    </lineage>
</organism>
<name>A0A6C0H9A7_9ZZZZ</name>
<reference evidence="1" key="1">
    <citation type="journal article" date="2020" name="Nature">
        <title>Giant virus diversity and host interactions through global metagenomics.</title>
        <authorList>
            <person name="Schulz F."/>
            <person name="Roux S."/>
            <person name="Paez-Espino D."/>
            <person name="Jungbluth S."/>
            <person name="Walsh D.A."/>
            <person name="Denef V.J."/>
            <person name="McMahon K.D."/>
            <person name="Konstantinidis K.T."/>
            <person name="Eloe-Fadrosh E.A."/>
            <person name="Kyrpides N.C."/>
            <person name="Woyke T."/>
        </authorList>
    </citation>
    <scope>NUCLEOTIDE SEQUENCE</scope>
    <source>
        <strain evidence="1">GVMAG-M-3300023179-82</strain>
    </source>
</reference>
<sequence>MEHTKIINIIIDYIYSDEQLNNIFNHHNQKYTLKELLLLLIKILYNNIPYREIKNYTHIHWCTHAFSVPMNEKINKNN</sequence>
<accession>A0A6C0H9A7</accession>
<proteinExistence type="predicted"/>
<evidence type="ECO:0000313" key="1">
    <source>
        <dbReference type="EMBL" id="QHT76806.1"/>
    </source>
</evidence>
<protein>
    <submittedName>
        <fullName evidence="1">Uncharacterized protein</fullName>
    </submittedName>
</protein>
<dbReference type="EMBL" id="MN739902">
    <property type="protein sequence ID" value="QHT76806.1"/>
    <property type="molecule type" value="Genomic_DNA"/>
</dbReference>